<gene>
    <name evidence="3" type="ORF">LDJ79_04930</name>
</gene>
<dbReference type="Proteomes" id="UP001199044">
    <property type="component" value="Unassembled WGS sequence"/>
</dbReference>
<evidence type="ECO:0000256" key="2">
    <source>
        <dbReference type="SAM" id="Phobius"/>
    </source>
</evidence>
<keyword evidence="2" id="KW-0472">Membrane</keyword>
<evidence type="ECO:0000313" key="4">
    <source>
        <dbReference type="Proteomes" id="UP001199044"/>
    </source>
</evidence>
<proteinExistence type="predicted"/>
<dbReference type="RefSeq" id="WP_225249790.1">
    <property type="nucleotide sequence ID" value="NZ_JAIWIU010000027.1"/>
</dbReference>
<keyword evidence="4" id="KW-1185">Reference proteome</keyword>
<feature type="region of interest" description="Disordered" evidence="1">
    <location>
        <begin position="106"/>
        <end position="128"/>
    </location>
</feature>
<accession>A0ABS7YIE8</accession>
<evidence type="ECO:0000313" key="3">
    <source>
        <dbReference type="EMBL" id="MCA2015446.1"/>
    </source>
</evidence>
<reference evidence="4" key="1">
    <citation type="submission" date="2023-07" db="EMBL/GenBank/DDBJ databases">
        <title>Molecular identification of indigenous halophilic bacteria isolated from red sea cost, biodegradation of synthetic dyes and assessment of degraded metabolite toxicity.</title>
        <authorList>
            <person name="Chaieb K."/>
            <person name="Altayb H.N."/>
        </authorList>
    </citation>
    <scope>NUCLEOTIDE SEQUENCE [LARGE SCALE GENOMIC DNA]</scope>
    <source>
        <strain evidence="4">K20</strain>
    </source>
</reference>
<name>A0ABS7YIE8_9VIBR</name>
<feature type="transmembrane region" description="Helical" evidence="2">
    <location>
        <begin position="21"/>
        <end position="47"/>
    </location>
</feature>
<dbReference type="EMBL" id="JAIWIU010000027">
    <property type="protein sequence ID" value="MCA2015446.1"/>
    <property type="molecule type" value="Genomic_DNA"/>
</dbReference>
<organism evidence="3 4">
    <name type="scientific">Vibrio tritonius</name>
    <dbReference type="NCBI Taxonomy" id="1435069"/>
    <lineage>
        <taxon>Bacteria</taxon>
        <taxon>Pseudomonadati</taxon>
        <taxon>Pseudomonadota</taxon>
        <taxon>Gammaproteobacteria</taxon>
        <taxon>Vibrionales</taxon>
        <taxon>Vibrionaceae</taxon>
        <taxon>Vibrio</taxon>
    </lineage>
</organism>
<keyword evidence="2" id="KW-0812">Transmembrane</keyword>
<evidence type="ECO:0000256" key="1">
    <source>
        <dbReference type="SAM" id="MobiDB-lite"/>
    </source>
</evidence>
<protein>
    <submittedName>
        <fullName evidence="3">Pilus assembly protein</fullName>
    </submittedName>
</protein>
<sequence length="176" mass="19894">MARLLRAFERKQRGIVSVEAALIFPVLLFILVMFFELARIALVIIAVNTSLERSVQQLRFEDNFYALKQNQLNQLITDKIVNQSYGLVNEENVSLEVHTFSNLGEFSGSSTKSGDDSRNSDETPDYTNSPVLNLTLTLQQTFITPLPSLFNLGTSYQHEFQQVLGDLVIDDDEDES</sequence>
<keyword evidence="2" id="KW-1133">Transmembrane helix</keyword>
<comment type="caution">
    <text evidence="3">The sequence shown here is derived from an EMBL/GenBank/DDBJ whole genome shotgun (WGS) entry which is preliminary data.</text>
</comment>